<dbReference type="Pfam" id="PF00484">
    <property type="entry name" value="Pro_CA"/>
    <property type="match status" value="1"/>
</dbReference>
<dbReference type="Proteomes" id="UP000537188">
    <property type="component" value="Unassembled WGS sequence"/>
</dbReference>
<dbReference type="Gene3D" id="3.40.1050.10">
    <property type="entry name" value="Carbonic anhydrase"/>
    <property type="match status" value="1"/>
</dbReference>
<keyword evidence="3 9" id="KW-0479">Metal-binding</keyword>
<comment type="function">
    <text evidence="7">Catalyzes the reversible hydration of carbon dioxide to form bicarbonate.</text>
</comment>
<evidence type="ECO:0000256" key="10">
    <source>
        <dbReference type="RuleBase" id="RU003956"/>
    </source>
</evidence>
<evidence type="ECO:0000256" key="6">
    <source>
        <dbReference type="ARBA" id="ARBA00023239"/>
    </source>
</evidence>
<name>A0A7Y8K9F1_9PSED</name>
<organism evidence="11 12">
    <name type="scientific">Pseudomonas yamanorum</name>
    <dbReference type="NCBI Taxonomy" id="515393"/>
    <lineage>
        <taxon>Bacteria</taxon>
        <taxon>Pseudomonadati</taxon>
        <taxon>Pseudomonadota</taxon>
        <taxon>Gammaproteobacteria</taxon>
        <taxon>Pseudomonadales</taxon>
        <taxon>Pseudomonadaceae</taxon>
        <taxon>Pseudomonas</taxon>
    </lineage>
</organism>
<feature type="binding site" evidence="9">
    <location>
        <position position="159"/>
    </location>
    <ligand>
        <name>Zn(2+)</name>
        <dbReference type="ChEBI" id="CHEBI:29105"/>
    </ligand>
</feature>
<dbReference type="NCBIfam" id="TIGR01409">
    <property type="entry name" value="TAT_signal_seq"/>
    <property type="match status" value="1"/>
</dbReference>
<dbReference type="PANTHER" id="PTHR11002:SF79">
    <property type="entry name" value="CARBONIC ANHYDRASE 2"/>
    <property type="match status" value="1"/>
</dbReference>
<evidence type="ECO:0000256" key="4">
    <source>
        <dbReference type="ARBA" id="ARBA00022729"/>
    </source>
</evidence>
<evidence type="ECO:0000256" key="8">
    <source>
        <dbReference type="ARBA" id="ARBA00048348"/>
    </source>
</evidence>
<evidence type="ECO:0000256" key="2">
    <source>
        <dbReference type="ARBA" id="ARBA00012925"/>
    </source>
</evidence>
<dbReference type="PROSITE" id="PS51318">
    <property type="entry name" value="TAT"/>
    <property type="match status" value="1"/>
</dbReference>
<evidence type="ECO:0000256" key="9">
    <source>
        <dbReference type="PIRSR" id="PIRSR601765-1"/>
    </source>
</evidence>
<dbReference type="InterPro" id="IPR006311">
    <property type="entry name" value="TAT_signal"/>
</dbReference>
<evidence type="ECO:0000256" key="5">
    <source>
        <dbReference type="ARBA" id="ARBA00022833"/>
    </source>
</evidence>
<dbReference type="AlphaFoldDB" id="A0A7Y8K9F1"/>
<keyword evidence="6 10" id="KW-0456">Lyase</keyword>
<dbReference type="GO" id="GO:0008270">
    <property type="term" value="F:zinc ion binding"/>
    <property type="evidence" value="ECO:0007669"/>
    <property type="project" value="UniProtKB-UniRule"/>
</dbReference>
<dbReference type="SMART" id="SM00947">
    <property type="entry name" value="Pro_CA"/>
    <property type="match status" value="1"/>
</dbReference>
<feature type="binding site" evidence="9">
    <location>
        <position position="103"/>
    </location>
    <ligand>
        <name>Zn(2+)</name>
        <dbReference type="ChEBI" id="CHEBI:29105"/>
    </ligand>
</feature>
<feature type="binding site" evidence="9">
    <location>
        <position position="156"/>
    </location>
    <ligand>
        <name>Zn(2+)</name>
        <dbReference type="ChEBI" id="CHEBI:29105"/>
    </ligand>
</feature>
<gene>
    <name evidence="11" type="ORF">HX828_28890</name>
</gene>
<dbReference type="GO" id="GO:0015976">
    <property type="term" value="P:carbon utilization"/>
    <property type="evidence" value="ECO:0007669"/>
    <property type="project" value="InterPro"/>
</dbReference>
<dbReference type="InterPro" id="IPR015892">
    <property type="entry name" value="Carbonic_anhydrase_CS"/>
</dbReference>
<feature type="binding site" evidence="9">
    <location>
        <position position="105"/>
    </location>
    <ligand>
        <name>Zn(2+)</name>
        <dbReference type="ChEBI" id="CHEBI:29105"/>
    </ligand>
</feature>
<evidence type="ECO:0000256" key="7">
    <source>
        <dbReference type="ARBA" id="ARBA00024993"/>
    </source>
</evidence>
<dbReference type="InterPro" id="IPR036874">
    <property type="entry name" value="Carbonic_anhydrase_sf"/>
</dbReference>
<dbReference type="SUPFAM" id="SSF53056">
    <property type="entry name" value="beta-carbonic anhydrase, cab"/>
    <property type="match status" value="1"/>
</dbReference>
<dbReference type="EMBL" id="JACARF010000056">
    <property type="protein sequence ID" value="NWE79585.1"/>
    <property type="molecule type" value="Genomic_DNA"/>
</dbReference>
<dbReference type="InterPro" id="IPR019546">
    <property type="entry name" value="TAT_signal_bac_arc"/>
</dbReference>
<comment type="caution">
    <text evidence="11">The sequence shown here is derived from an EMBL/GenBank/DDBJ whole genome shotgun (WGS) entry which is preliminary data.</text>
</comment>
<comment type="similarity">
    <text evidence="1 10">Belongs to the beta-class carbonic anhydrase family.</text>
</comment>
<accession>A0A7Y8K9F1</accession>
<evidence type="ECO:0000256" key="3">
    <source>
        <dbReference type="ARBA" id="ARBA00022723"/>
    </source>
</evidence>
<comment type="cofactor">
    <cofactor evidence="9">
        <name>Zn(2+)</name>
        <dbReference type="ChEBI" id="CHEBI:29105"/>
    </cofactor>
    <text evidence="9">Binds 1 zinc ion per subunit.</text>
</comment>
<evidence type="ECO:0000313" key="12">
    <source>
        <dbReference type="Proteomes" id="UP000537188"/>
    </source>
</evidence>
<dbReference type="PANTHER" id="PTHR11002">
    <property type="entry name" value="CARBONIC ANHYDRASE"/>
    <property type="match status" value="1"/>
</dbReference>
<dbReference type="FunFam" id="3.40.1050.10:FF:000006">
    <property type="entry name" value="Carbonic anhydrase"/>
    <property type="match status" value="1"/>
</dbReference>
<dbReference type="CDD" id="cd03378">
    <property type="entry name" value="beta_CA_cladeC"/>
    <property type="match status" value="1"/>
</dbReference>
<sequence>MCNVCEPTSPDPVNERRNFLRLATVGTGALMLAGVLPGPMAQASPAPAVLPKPQNKLPPSLALARLMEGNTRYMDGTAPRHDFMAERQTSVLGQNPFAAILACADSRVSPEYTFDTGLGDLFEIRVAGNFVDNDGLASLEYAVAVLNTPLIMVLGHDNCGAVTAGVEAVRDNKQFPGQIQSLADAIRPSVTTVLQASGDLLANAIEQNVKDTVAQLKVNSSLLTDALGQGKLAIVGGIYRLQSGQVELVV</sequence>
<dbReference type="InterPro" id="IPR001765">
    <property type="entry name" value="Carbonic_anhydrase"/>
</dbReference>
<dbReference type="EC" id="4.2.1.1" evidence="2 10"/>
<evidence type="ECO:0000256" key="1">
    <source>
        <dbReference type="ARBA" id="ARBA00006217"/>
    </source>
</evidence>
<dbReference type="PROSITE" id="PS00704">
    <property type="entry name" value="PROK_CO2_ANHYDRASE_1"/>
    <property type="match status" value="1"/>
</dbReference>
<keyword evidence="5 9" id="KW-0862">Zinc</keyword>
<reference evidence="11 12" key="1">
    <citation type="submission" date="2020-04" db="EMBL/GenBank/DDBJ databases">
        <title>Molecular characterization of pseudomonads from Agaricus bisporus reveal novel blotch 2 pathogens in Western Europe.</title>
        <authorList>
            <person name="Taparia T."/>
            <person name="Krijger M."/>
            <person name="Haynes E."/>
            <person name="Elpinstone J.G."/>
            <person name="Noble R."/>
            <person name="Van Der Wolf J."/>
        </authorList>
    </citation>
    <scope>NUCLEOTIDE SEQUENCE [LARGE SCALE GENOMIC DNA]</scope>
    <source>
        <strain evidence="11 12">IPO3781</strain>
    </source>
</reference>
<proteinExistence type="inferred from homology"/>
<evidence type="ECO:0000313" key="11">
    <source>
        <dbReference type="EMBL" id="NWE79585.1"/>
    </source>
</evidence>
<comment type="catalytic activity">
    <reaction evidence="8 10">
        <text>hydrogencarbonate + H(+) = CO2 + H2O</text>
        <dbReference type="Rhea" id="RHEA:10748"/>
        <dbReference type="ChEBI" id="CHEBI:15377"/>
        <dbReference type="ChEBI" id="CHEBI:15378"/>
        <dbReference type="ChEBI" id="CHEBI:16526"/>
        <dbReference type="ChEBI" id="CHEBI:17544"/>
        <dbReference type="EC" id="4.2.1.1"/>
    </reaction>
</comment>
<dbReference type="GO" id="GO:0004089">
    <property type="term" value="F:carbonate dehydratase activity"/>
    <property type="evidence" value="ECO:0007669"/>
    <property type="project" value="UniProtKB-UniRule"/>
</dbReference>
<keyword evidence="4" id="KW-0732">Signal</keyword>
<comment type="function">
    <text evidence="10">Reversible hydration of carbon dioxide.</text>
</comment>
<protein>
    <recommendedName>
        <fullName evidence="2 10">Carbonic anhydrase</fullName>
        <ecNumber evidence="2 10">4.2.1.1</ecNumber>
    </recommendedName>
    <alternativeName>
        <fullName evidence="10">Carbonate dehydratase</fullName>
    </alternativeName>
</protein>
<dbReference type="RefSeq" id="WP_177115980.1">
    <property type="nucleotide sequence ID" value="NZ_JACARF010000056.1"/>
</dbReference>
<dbReference type="PROSITE" id="PS00705">
    <property type="entry name" value="PROK_CO2_ANHYDRASE_2"/>
    <property type="match status" value="1"/>
</dbReference>